<dbReference type="Pfam" id="PF08378">
    <property type="entry name" value="NERD"/>
    <property type="match status" value="1"/>
</dbReference>
<evidence type="ECO:0000259" key="1">
    <source>
        <dbReference type="PROSITE" id="PS50965"/>
    </source>
</evidence>
<comment type="caution">
    <text evidence="2">The sequence shown here is derived from an EMBL/GenBank/DDBJ whole genome shotgun (WGS) entry which is preliminary data.</text>
</comment>
<proteinExistence type="predicted"/>
<name>A0A9W5X5F8_9BACI</name>
<evidence type="ECO:0000313" key="2">
    <source>
        <dbReference type="EMBL" id="GGB40003.1"/>
    </source>
</evidence>
<feature type="domain" description="NERD" evidence="1">
    <location>
        <begin position="37"/>
        <end position="148"/>
    </location>
</feature>
<dbReference type="AlphaFoldDB" id="A0A9W5X5F8"/>
<dbReference type="PROSITE" id="PS50965">
    <property type="entry name" value="NERD"/>
    <property type="match status" value="1"/>
</dbReference>
<evidence type="ECO:0000313" key="3">
    <source>
        <dbReference type="Proteomes" id="UP000621492"/>
    </source>
</evidence>
<dbReference type="EMBL" id="BMJD01000010">
    <property type="protein sequence ID" value="GGB40003.1"/>
    <property type="molecule type" value="Genomic_DNA"/>
</dbReference>
<reference evidence="2" key="1">
    <citation type="journal article" date="2014" name="Int. J. Syst. Evol. Microbiol.">
        <title>Complete genome sequence of Corynebacterium casei LMG S-19264T (=DSM 44701T), isolated from a smear-ripened cheese.</title>
        <authorList>
            <consortium name="US DOE Joint Genome Institute (JGI-PGF)"/>
            <person name="Walter F."/>
            <person name="Albersmeier A."/>
            <person name="Kalinowski J."/>
            <person name="Ruckert C."/>
        </authorList>
    </citation>
    <scope>NUCLEOTIDE SEQUENCE</scope>
    <source>
        <strain evidence="2">CGMCC 1.15454</strain>
    </source>
</reference>
<protein>
    <recommendedName>
        <fullName evidence="1">NERD domain-containing protein</fullName>
    </recommendedName>
</protein>
<sequence>MFYKPRTMSNELIILELLNERKNLPRKDKQHYFNLNKGYEGEVLFDALTENLQCECLILNDLLLKVNNTTFQIDSLIIAHGKIYFYEVKNYEGDYYYESDKLFKRNPKVEVINPLYQLGRSESLLRQLLLSIGFNPQIDASVVFINPKFTLYQAPLDKPIIFPTQVNQYIENFNAIPSKLSEKHKKVADQLLSLNNTDSPYKQIPSFYYDELRKGITCSKCHSFNLSVEKRKCICHECGNGEPVTDAVMRSVKEFKILFPNEKITTNIIHDWCQVVQSKKTIRRILATNFNIVGVHQWTYYE</sequence>
<reference evidence="2" key="2">
    <citation type="submission" date="2020-09" db="EMBL/GenBank/DDBJ databases">
        <authorList>
            <person name="Sun Q."/>
            <person name="Zhou Y."/>
        </authorList>
    </citation>
    <scope>NUCLEOTIDE SEQUENCE</scope>
    <source>
        <strain evidence="2">CGMCC 1.15454</strain>
    </source>
</reference>
<organism evidence="2 3">
    <name type="scientific">Lentibacillus populi</name>
    <dbReference type="NCBI Taxonomy" id="1827502"/>
    <lineage>
        <taxon>Bacteria</taxon>
        <taxon>Bacillati</taxon>
        <taxon>Bacillota</taxon>
        <taxon>Bacilli</taxon>
        <taxon>Bacillales</taxon>
        <taxon>Bacillaceae</taxon>
        <taxon>Lentibacillus</taxon>
    </lineage>
</organism>
<dbReference type="RefSeq" id="WP_188724952.1">
    <property type="nucleotide sequence ID" value="NZ_BMJD01000010.1"/>
</dbReference>
<gene>
    <name evidence="2" type="ORF">GCM10011409_16920</name>
</gene>
<keyword evidence="3" id="KW-1185">Reference proteome</keyword>
<accession>A0A9W5X5F8</accession>
<dbReference type="Proteomes" id="UP000621492">
    <property type="component" value="Unassembled WGS sequence"/>
</dbReference>
<dbReference type="InterPro" id="IPR011528">
    <property type="entry name" value="NERD"/>
</dbReference>